<dbReference type="Gene3D" id="1.10.8.1060">
    <property type="entry name" value="Corynebacterium glutamicum thioredoxin-dependent arsenate reductase, N-terminal domain"/>
    <property type="match status" value="1"/>
</dbReference>
<feature type="non-terminal residue" evidence="1">
    <location>
        <position position="1"/>
    </location>
</feature>
<dbReference type="Proteomes" id="UP000241595">
    <property type="component" value="Unassembled WGS sequence"/>
</dbReference>
<protein>
    <submittedName>
        <fullName evidence="1">Uncharacterized protein RMCN_0672</fullName>
    </submittedName>
</protein>
<dbReference type="NCBIfam" id="NF046112">
    <property type="entry name" value="MSMEG_6209_Nter"/>
    <property type="match status" value="1"/>
</dbReference>
<accession>A0A2U3N6R2</accession>
<evidence type="ECO:0000313" key="2">
    <source>
        <dbReference type="Proteomes" id="UP000241595"/>
    </source>
</evidence>
<gene>
    <name evidence="1" type="ORF">MTAB308_615</name>
</gene>
<name>A0A2U3N6R2_9MYCO</name>
<proteinExistence type="predicted"/>
<sequence length="79" mass="8798">VIELSEQQIIAGVADRLTRKYPTFPVETVTAVVRDAHARFDGRPVREYVPLLVERFAGQELEYLAITASRTALDQAVAV</sequence>
<evidence type="ECO:0000313" key="1">
    <source>
        <dbReference type="EMBL" id="SPM27140.1"/>
    </source>
</evidence>
<dbReference type="AlphaFoldDB" id="A0A2U3N6R2"/>
<organism evidence="1 2">
    <name type="scientific">Mycobacterium terramassiliense</name>
    <dbReference type="NCBI Taxonomy" id="1841859"/>
    <lineage>
        <taxon>Bacteria</taxon>
        <taxon>Bacillati</taxon>
        <taxon>Actinomycetota</taxon>
        <taxon>Actinomycetes</taxon>
        <taxon>Mycobacteriales</taxon>
        <taxon>Mycobacteriaceae</taxon>
        <taxon>Mycobacterium</taxon>
    </lineage>
</organism>
<reference evidence="1 2" key="1">
    <citation type="submission" date="2017-01" db="EMBL/GenBank/DDBJ databases">
        <authorList>
            <consortium name="Urmite Genomes"/>
        </authorList>
    </citation>
    <scope>NUCLEOTIDE SEQUENCE [LARGE SCALE GENOMIC DNA]</scope>
    <source>
        <strain evidence="1 2">AB308</strain>
    </source>
</reference>
<keyword evidence="2" id="KW-1185">Reference proteome</keyword>
<dbReference type="EMBL" id="FTRV01000009">
    <property type="protein sequence ID" value="SPM27140.1"/>
    <property type="molecule type" value="Genomic_DNA"/>
</dbReference>